<evidence type="ECO:0000313" key="2">
    <source>
        <dbReference type="Proteomes" id="UP000601223"/>
    </source>
</evidence>
<gene>
    <name evidence="1" type="ORF">Cba03nite_22730</name>
</gene>
<reference evidence="1 2" key="1">
    <citation type="submission" date="2021-01" db="EMBL/GenBank/DDBJ databases">
        <title>Whole genome shotgun sequence of Catellatospora bangladeshensis NBRC 107357.</title>
        <authorList>
            <person name="Komaki H."/>
            <person name="Tamura T."/>
        </authorList>
    </citation>
    <scope>NUCLEOTIDE SEQUENCE [LARGE SCALE GENOMIC DNA]</scope>
    <source>
        <strain evidence="1 2">NBRC 107357</strain>
    </source>
</reference>
<comment type="caution">
    <text evidence="1">The sequence shown here is derived from an EMBL/GenBank/DDBJ whole genome shotgun (WGS) entry which is preliminary data.</text>
</comment>
<name>A0A8J3JE18_9ACTN</name>
<organism evidence="1 2">
    <name type="scientific">Catellatospora bangladeshensis</name>
    <dbReference type="NCBI Taxonomy" id="310355"/>
    <lineage>
        <taxon>Bacteria</taxon>
        <taxon>Bacillati</taxon>
        <taxon>Actinomycetota</taxon>
        <taxon>Actinomycetes</taxon>
        <taxon>Micromonosporales</taxon>
        <taxon>Micromonosporaceae</taxon>
        <taxon>Catellatospora</taxon>
    </lineage>
</organism>
<accession>A0A8J3JE18</accession>
<proteinExistence type="predicted"/>
<dbReference type="AlphaFoldDB" id="A0A8J3JE18"/>
<protein>
    <submittedName>
        <fullName evidence="1">Uncharacterized protein</fullName>
    </submittedName>
</protein>
<evidence type="ECO:0000313" key="1">
    <source>
        <dbReference type="EMBL" id="GIF80924.1"/>
    </source>
</evidence>
<keyword evidence="2" id="KW-1185">Reference proteome</keyword>
<sequence length="144" mass="16388">MTETPTPPQWPTVPHIRHPRDERQAVCGVSATDVTRWETEDPPRPGHACEDCLALLEEAARPDDYTHPIGDATLIDSLRTIVAEHQYAKINGVLVDLWSASVTVTIWDQLKQDKRERLLTLPAYQLILRCVAIYSRLTDEGHRR</sequence>
<dbReference type="Proteomes" id="UP000601223">
    <property type="component" value="Unassembled WGS sequence"/>
</dbReference>
<dbReference type="EMBL" id="BONF01000011">
    <property type="protein sequence ID" value="GIF80924.1"/>
    <property type="molecule type" value="Genomic_DNA"/>
</dbReference>
<dbReference type="RefSeq" id="WP_203744972.1">
    <property type="nucleotide sequence ID" value="NZ_BONF01000011.1"/>
</dbReference>